<dbReference type="SUPFAM" id="SSF160964">
    <property type="entry name" value="MalF N-terminal region-like"/>
    <property type="match status" value="1"/>
</dbReference>
<dbReference type="Gene3D" id="1.10.3720.10">
    <property type="entry name" value="MetI-like"/>
    <property type="match status" value="1"/>
</dbReference>
<feature type="transmembrane region" description="Helical" evidence="7">
    <location>
        <begin position="72"/>
        <end position="93"/>
    </location>
</feature>
<feature type="transmembrane region" description="Helical" evidence="7">
    <location>
        <begin position="198"/>
        <end position="224"/>
    </location>
</feature>
<keyword evidence="3" id="KW-1003">Cell membrane</keyword>
<reference evidence="9" key="1">
    <citation type="submission" date="2016-08" db="EMBL/GenBank/DDBJ databases">
        <authorList>
            <person name="Seilhamer J.J."/>
        </authorList>
    </citation>
    <scope>NUCLEOTIDE SEQUENCE</scope>
    <source>
        <strain evidence="9">86</strain>
    </source>
</reference>
<dbReference type="InterPro" id="IPR000515">
    <property type="entry name" value="MetI-like"/>
</dbReference>
<feature type="transmembrane region" description="Helical" evidence="7">
    <location>
        <begin position="12"/>
        <end position="37"/>
    </location>
</feature>
<dbReference type="GO" id="GO:0005886">
    <property type="term" value="C:plasma membrane"/>
    <property type="evidence" value="ECO:0007669"/>
    <property type="project" value="UniProtKB-SubCell"/>
</dbReference>
<dbReference type="SUPFAM" id="SSF161098">
    <property type="entry name" value="MetI-like"/>
    <property type="match status" value="1"/>
</dbReference>
<evidence type="ECO:0000256" key="7">
    <source>
        <dbReference type="RuleBase" id="RU363032"/>
    </source>
</evidence>
<gene>
    <name evidence="9" type="ORF">KL86PLE_40140</name>
</gene>
<keyword evidence="4 7" id="KW-0812">Transmembrane</keyword>
<dbReference type="AlphaFoldDB" id="A0A212LFK9"/>
<proteinExistence type="inferred from homology"/>
<evidence type="ECO:0000256" key="6">
    <source>
        <dbReference type="ARBA" id="ARBA00023136"/>
    </source>
</evidence>
<feature type="transmembrane region" description="Helical" evidence="7">
    <location>
        <begin position="261"/>
        <end position="280"/>
    </location>
</feature>
<dbReference type="EMBL" id="FMJD01000008">
    <property type="protein sequence ID" value="SCM76335.1"/>
    <property type="molecule type" value="Genomic_DNA"/>
</dbReference>
<evidence type="ECO:0000256" key="3">
    <source>
        <dbReference type="ARBA" id="ARBA00022475"/>
    </source>
</evidence>
<comment type="similarity">
    <text evidence="7">Belongs to the binding-protein-dependent transport system permease family.</text>
</comment>
<protein>
    <submittedName>
        <fullName evidence="9">Sugar-binding transport system permease protein</fullName>
    </submittedName>
</protein>
<keyword evidence="5 7" id="KW-1133">Transmembrane helix</keyword>
<dbReference type="PROSITE" id="PS50928">
    <property type="entry name" value="ABC_TM1"/>
    <property type="match status" value="1"/>
</dbReference>
<feature type="transmembrane region" description="Helical" evidence="7">
    <location>
        <begin position="105"/>
        <end position="133"/>
    </location>
</feature>
<dbReference type="InterPro" id="IPR051393">
    <property type="entry name" value="ABC_transporter_permease"/>
</dbReference>
<evidence type="ECO:0000313" key="9">
    <source>
        <dbReference type="EMBL" id="SCM76335.1"/>
    </source>
</evidence>
<evidence type="ECO:0000256" key="4">
    <source>
        <dbReference type="ARBA" id="ARBA00022692"/>
    </source>
</evidence>
<dbReference type="Pfam" id="PF00528">
    <property type="entry name" value="BPD_transp_1"/>
    <property type="match status" value="1"/>
</dbReference>
<feature type="domain" description="ABC transmembrane type-1" evidence="8">
    <location>
        <begin position="67"/>
        <end position="279"/>
    </location>
</feature>
<name>A0A212LFK9_9HYPH</name>
<feature type="transmembrane region" description="Helical" evidence="7">
    <location>
        <begin position="153"/>
        <end position="177"/>
    </location>
</feature>
<evidence type="ECO:0000256" key="1">
    <source>
        <dbReference type="ARBA" id="ARBA00004651"/>
    </source>
</evidence>
<organism evidence="9">
    <name type="scientific">uncultured Pleomorphomonas sp</name>
    <dbReference type="NCBI Taxonomy" id="442121"/>
    <lineage>
        <taxon>Bacteria</taxon>
        <taxon>Pseudomonadati</taxon>
        <taxon>Pseudomonadota</taxon>
        <taxon>Alphaproteobacteria</taxon>
        <taxon>Hyphomicrobiales</taxon>
        <taxon>Pleomorphomonadaceae</taxon>
        <taxon>Pleomorphomonas</taxon>
        <taxon>environmental samples</taxon>
    </lineage>
</organism>
<sequence>MKRLSVRTYHALFVAPALVLSIAIVLLPALLTFGAAFSNWDGVSAPSFAGLNNFSSLFADPVFWTAIANNSLWTVIFLTIPMGIALLAASLLMQRQRASAAFQAIFLLPYVLSPVANAMIWQNIILSPVSGLLGFVSKNVLPLQSPLTQPETALYAVAAVDIWHFWGYLTVVFFAAMRQTPEEQLEAALLENASGWQVFRFVTLPNILPTLGLMLVLVTIFSFLTFDYIYLITQGGPARATEMLSTYAYKFAFTSFQVGKAAAVALVMCFFGLIASVVYVRISRASLEL</sequence>
<dbReference type="InterPro" id="IPR035906">
    <property type="entry name" value="MetI-like_sf"/>
</dbReference>
<evidence type="ECO:0000256" key="5">
    <source>
        <dbReference type="ARBA" id="ARBA00022989"/>
    </source>
</evidence>
<keyword evidence="2 7" id="KW-0813">Transport</keyword>
<evidence type="ECO:0000259" key="8">
    <source>
        <dbReference type="PROSITE" id="PS50928"/>
    </source>
</evidence>
<dbReference type="PANTHER" id="PTHR30193">
    <property type="entry name" value="ABC TRANSPORTER PERMEASE PROTEIN"/>
    <property type="match status" value="1"/>
</dbReference>
<keyword evidence="6 7" id="KW-0472">Membrane</keyword>
<dbReference type="GO" id="GO:0055085">
    <property type="term" value="P:transmembrane transport"/>
    <property type="evidence" value="ECO:0007669"/>
    <property type="project" value="InterPro"/>
</dbReference>
<dbReference type="PANTHER" id="PTHR30193:SF37">
    <property type="entry name" value="INNER MEMBRANE ABC TRANSPORTER PERMEASE PROTEIN YCJO"/>
    <property type="match status" value="1"/>
</dbReference>
<comment type="subcellular location">
    <subcellularLocation>
        <location evidence="1 7">Cell membrane</location>
        <topology evidence="1 7">Multi-pass membrane protein</topology>
    </subcellularLocation>
</comment>
<accession>A0A212LFK9</accession>
<evidence type="ECO:0000256" key="2">
    <source>
        <dbReference type="ARBA" id="ARBA00022448"/>
    </source>
</evidence>
<dbReference type="CDD" id="cd06261">
    <property type="entry name" value="TM_PBP2"/>
    <property type="match status" value="1"/>
</dbReference>